<evidence type="ECO:0000313" key="2">
    <source>
        <dbReference type="Proteomes" id="UP000245626"/>
    </source>
</evidence>
<dbReference type="Proteomes" id="UP000245626">
    <property type="component" value="Unassembled WGS sequence"/>
</dbReference>
<evidence type="ECO:0000313" key="1">
    <source>
        <dbReference type="EMBL" id="PWN50752.1"/>
    </source>
</evidence>
<gene>
    <name evidence="1" type="ORF">IE53DRAFT_386943</name>
</gene>
<name>A0ACD0NYA5_9BASI</name>
<protein>
    <submittedName>
        <fullName evidence="1">Uncharacterized protein</fullName>
    </submittedName>
</protein>
<proteinExistence type="predicted"/>
<sequence>MVGARKRVLPSPLGLTSCVWVGTGHTTFSHESQASAIRLPPSCRPAEQSINQPLLPLWVSVLALRSIHPWASTPSREAFGW</sequence>
<keyword evidence="2" id="KW-1185">Reference proteome</keyword>
<accession>A0ACD0NYA5</accession>
<reference evidence="1 2" key="1">
    <citation type="journal article" date="2018" name="Mol. Biol. Evol.">
        <title>Broad Genomic Sampling Reveals a Smut Pathogenic Ancestry of the Fungal Clade Ustilaginomycotina.</title>
        <authorList>
            <person name="Kijpornyongpan T."/>
            <person name="Mondo S.J."/>
            <person name="Barry K."/>
            <person name="Sandor L."/>
            <person name="Lee J."/>
            <person name="Lipzen A."/>
            <person name="Pangilinan J."/>
            <person name="LaButti K."/>
            <person name="Hainaut M."/>
            <person name="Henrissat B."/>
            <person name="Grigoriev I.V."/>
            <person name="Spatafora J.W."/>
            <person name="Aime M.C."/>
        </authorList>
    </citation>
    <scope>NUCLEOTIDE SEQUENCE [LARGE SCALE GENOMIC DNA]</scope>
    <source>
        <strain evidence="1 2">SA 807</strain>
    </source>
</reference>
<dbReference type="EMBL" id="KZ819901">
    <property type="protein sequence ID" value="PWN50752.1"/>
    <property type="molecule type" value="Genomic_DNA"/>
</dbReference>
<organism evidence="1 2">
    <name type="scientific">Violaceomyces palustris</name>
    <dbReference type="NCBI Taxonomy" id="1673888"/>
    <lineage>
        <taxon>Eukaryota</taxon>
        <taxon>Fungi</taxon>
        <taxon>Dikarya</taxon>
        <taxon>Basidiomycota</taxon>
        <taxon>Ustilaginomycotina</taxon>
        <taxon>Ustilaginomycetes</taxon>
        <taxon>Violaceomycetales</taxon>
        <taxon>Violaceomycetaceae</taxon>
        <taxon>Violaceomyces</taxon>
    </lineage>
</organism>